<dbReference type="RefSeq" id="XP_018319257.1">
    <property type="nucleotide sequence ID" value="XM_018463755.1"/>
</dbReference>
<protein>
    <submittedName>
        <fullName evidence="2">Uncharacterized protein LOC108732791</fullName>
    </submittedName>
</protein>
<sequence>MNSTDDFLYLQMLLSNVIKDVGPLIDLKFRGGKEIELFSISNSVKEYLSLKTYIKSSHIEYKFQQNVNNIVLCLIVNTDFEDSSFKNQESVVHLLNSIPPLSKCVLISILVEVELSECLPKIHSLLSPKVILEMVDEFIVFSKRALPQKSLPPAVNFLKTIILVFSLIDDNFQNKEILERLTDAGVEVARGVGRVNPDLIEGWTSKRVYSHMGYTLINLLRLLLVCNEESNLLSKLINGLISASIFIMNAVSVDVFCIWAEITFEGHPLQTVIAFEAYNVVNKYNSYGPAKKLVHMLSTISRKPKSLREIILESDVESIVDRVGDTDSEPDIQRQWFVALLNTDVFSNKKATKCLKQYTHLCNDEDVFRILNLSRNYTSKEVKQVALNCAKNLEPSKLNIIITRFFYEYGVNSDLCIVDNIEESLKKVLGRIKDEQDESSIANDILILILQSPEETLEVLFMERLYNVEYANKLRDTFRYIKCVAEVNSIWFKTFSKMFSVTRETLPNYTNFVNTLIELEYISFAKYSEDFLAPKIDDLVSKTDYENLLTILYLLHGIEHIDGKSCKFLTTVLNALNKTRCKFLEFSCVKQNCAKLIVEVLNRIIFSGKVTNDEIQVENLDKINRFYLDCIKIRRDFLTYIFPNVESLEYSEWISRLIQLLPQGVEIEWEDSFKTVKSIKGLDKAAEMFTDVLLLLCQLVDSQTDKESEQARNSSAGLKYYLELYSTTIKKYLFCDNSIEMGKVGCKNVCRLLKYIPDDIKEEEGLKLIETLPEDALKKLTNDESFVYSLAAIDNRKLSQIIAKRMIS</sequence>
<dbReference type="Proteomes" id="UP000192223">
    <property type="component" value="Unplaced"/>
</dbReference>
<dbReference type="InParanoid" id="A0A1W4WFL8"/>
<organism evidence="1 2">
    <name type="scientific">Agrilus planipennis</name>
    <name type="common">Emerald ash borer</name>
    <name type="synonym">Agrilus marcopoli</name>
    <dbReference type="NCBI Taxonomy" id="224129"/>
    <lineage>
        <taxon>Eukaryota</taxon>
        <taxon>Metazoa</taxon>
        <taxon>Ecdysozoa</taxon>
        <taxon>Arthropoda</taxon>
        <taxon>Hexapoda</taxon>
        <taxon>Insecta</taxon>
        <taxon>Pterygota</taxon>
        <taxon>Neoptera</taxon>
        <taxon>Endopterygota</taxon>
        <taxon>Coleoptera</taxon>
        <taxon>Polyphaga</taxon>
        <taxon>Elateriformia</taxon>
        <taxon>Buprestoidea</taxon>
        <taxon>Buprestidae</taxon>
        <taxon>Agrilinae</taxon>
        <taxon>Agrilus</taxon>
    </lineage>
</organism>
<reference evidence="2" key="1">
    <citation type="submission" date="2025-08" db="UniProtKB">
        <authorList>
            <consortium name="RefSeq"/>
        </authorList>
    </citation>
    <scope>IDENTIFICATION</scope>
    <source>
        <tissue evidence="2">Entire body</tissue>
    </source>
</reference>
<name>A0A1W4WFL8_AGRPL</name>
<proteinExistence type="predicted"/>
<accession>A0A1W4WFL8</accession>
<dbReference type="GeneID" id="108732791"/>
<gene>
    <name evidence="2" type="primary">LOC108732791</name>
</gene>
<evidence type="ECO:0000313" key="2">
    <source>
        <dbReference type="RefSeq" id="XP_018319257.1"/>
    </source>
</evidence>
<evidence type="ECO:0000313" key="1">
    <source>
        <dbReference type="Proteomes" id="UP000192223"/>
    </source>
</evidence>
<keyword evidence="1" id="KW-1185">Reference proteome</keyword>
<dbReference type="OrthoDB" id="6588253at2759"/>
<dbReference type="KEGG" id="apln:108732791"/>
<dbReference type="AlphaFoldDB" id="A0A1W4WFL8"/>